<organism evidence="11 12">
    <name type="scientific">Candidatus Glassbacteria bacterium GWA2_58_10</name>
    <dbReference type="NCBI Taxonomy" id="1817865"/>
    <lineage>
        <taxon>Bacteria</taxon>
        <taxon>Candidatus Glassiibacteriota</taxon>
    </lineage>
</organism>
<dbReference type="GO" id="GO:0005886">
    <property type="term" value="C:plasma membrane"/>
    <property type="evidence" value="ECO:0007669"/>
    <property type="project" value="UniProtKB-SubCell"/>
</dbReference>
<dbReference type="Pfam" id="PF02665">
    <property type="entry name" value="Nitrate_red_gam"/>
    <property type="match status" value="1"/>
</dbReference>
<evidence type="ECO:0000256" key="4">
    <source>
        <dbReference type="ARBA" id="ARBA00022692"/>
    </source>
</evidence>
<dbReference type="AlphaFoldDB" id="A0A1F5YAN3"/>
<dbReference type="InterPro" id="IPR036197">
    <property type="entry name" value="NarG-like_sf"/>
</dbReference>
<dbReference type="PANTHER" id="PTHR30598">
    <property type="entry name" value="NITRATE REDUCTASE PRIVATE CHAPERONE, REDOX ENZYME MATURATION PROTEIN REMP FAMILY"/>
    <property type="match status" value="1"/>
</dbReference>
<keyword evidence="8 9" id="KW-0472">Membrane</keyword>
<feature type="domain" description="NarG-like" evidence="10">
    <location>
        <begin position="3"/>
        <end position="198"/>
    </location>
</feature>
<evidence type="ECO:0000256" key="7">
    <source>
        <dbReference type="ARBA" id="ARBA00023002"/>
    </source>
</evidence>
<evidence type="ECO:0000256" key="5">
    <source>
        <dbReference type="ARBA" id="ARBA00022982"/>
    </source>
</evidence>
<evidence type="ECO:0000256" key="1">
    <source>
        <dbReference type="ARBA" id="ARBA00004651"/>
    </source>
</evidence>
<feature type="transmembrane region" description="Helical" evidence="9">
    <location>
        <begin position="173"/>
        <end position="195"/>
    </location>
</feature>
<dbReference type="EMBL" id="MFIV01000231">
    <property type="protein sequence ID" value="OGF97267.1"/>
    <property type="molecule type" value="Genomic_DNA"/>
</dbReference>
<keyword evidence="6 9" id="KW-1133">Transmembrane helix</keyword>
<evidence type="ECO:0000313" key="11">
    <source>
        <dbReference type="EMBL" id="OGF97267.1"/>
    </source>
</evidence>
<gene>
    <name evidence="11" type="ORF">A2Z86_02890</name>
</gene>
<keyword evidence="4 9" id="KW-0812">Transmembrane</keyword>
<comment type="caution">
    <text evidence="11">The sequence shown here is derived from an EMBL/GenBank/DDBJ whole genome shotgun (WGS) entry which is preliminary data.</text>
</comment>
<comment type="subcellular location">
    <subcellularLocation>
        <location evidence="1">Cell membrane</location>
        <topology evidence="1">Multi-pass membrane protein</topology>
    </subcellularLocation>
</comment>
<evidence type="ECO:0000313" key="12">
    <source>
        <dbReference type="Proteomes" id="UP000176992"/>
    </source>
</evidence>
<evidence type="ECO:0000256" key="6">
    <source>
        <dbReference type="ARBA" id="ARBA00022989"/>
    </source>
</evidence>
<evidence type="ECO:0000256" key="2">
    <source>
        <dbReference type="ARBA" id="ARBA00022448"/>
    </source>
</evidence>
<dbReference type="InterPro" id="IPR023234">
    <property type="entry name" value="NarG-like_domain"/>
</dbReference>
<dbReference type="InterPro" id="IPR051936">
    <property type="entry name" value="Heme-iron_electron_transfer"/>
</dbReference>
<dbReference type="GO" id="GO:0020037">
    <property type="term" value="F:heme binding"/>
    <property type="evidence" value="ECO:0007669"/>
    <property type="project" value="TreeGrafter"/>
</dbReference>
<keyword evidence="5" id="KW-0249">Electron transport</keyword>
<keyword evidence="3" id="KW-1003">Cell membrane</keyword>
<name>A0A1F5YAN3_9BACT</name>
<keyword evidence="7" id="KW-0560">Oxidoreductase</keyword>
<feature type="transmembrane region" description="Helical" evidence="9">
    <location>
        <begin position="82"/>
        <end position="103"/>
    </location>
</feature>
<keyword evidence="2" id="KW-0813">Transport</keyword>
<dbReference type="GO" id="GO:0019645">
    <property type="term" value="P:anaerobic electron transport chain"/>
    <property type="evidence" value="ECO:0007669"/>
    <property type="project" value="TreeGrafter"/>
</dbReference>
<dbReference type="GO" id="GO:0008940">
    <property type="term" value="F:nitrate reductase activity"/>
    <property type="evidence" value="ECO:0007669"/>
    <property type="project" value="TreeGrafter"/>
</dbReference>
<protein>
    <submittedName>
        <fullName evidence="11">Nitrate reductase</fullName>
    </submittedName>
</protein>
<evidence type="ECO:0000259" key="10">
    <source>
        <dbReference type="Pfam" id="PF02665"/>
    </source>
</evidence>
<feature type="transmembrane region" description="Helical" evidence="9">
    <location>
        <begin position="6"/>
        <end position="26"/>
    </location>
</feature>
<evidence type="ECO:0000256" key="3">
    <source>
        <dbReference type="ARBA" id="ARBA00022475"/>
    </source>
</evidence>
<dbReference type="SUPFAM" id="SSF103501">
    <property type="entry name" value="Respiratory nitrate reductase 1 gamma chain"/>
    <property type="match status" value="1"/>
</dbReference>
<dbReference type="Gene3D" id="1.20.950.20">
    <property type="entry name" value="Transmembrane di-heme cytochromes, Chain C"/>
    <property type="match status" value="1"/>
</dbReference>
<dbReference type="PANTHER" id="PTHR30598:SF3">
    <property type="entry name" value="RESPIRATORY NITRATE REDUCTASE 1 GAMMA CHAIN"/>
    <property type="match status" value="1"/>
</dbReference>
<reference evidence="11 12" key="1">
    <citation type="journal article" date="2016" name="Nat. Commun.">
        <title>Thousands of microbial genomes shed light on interconnected biogeochemical processes in an aquifer system.</title>
        <authorList>
            <person name="Anantharaman K."/>
            <person name="Brown C.T."/>
            <person name="Hug L.A."/>
            <person name="Sharon I."/>
            <person name="Castelle C.J."/>
            <person name="Probst A.J."/>
            <person name="Thomas B.C."/>
            <person name="Singh A."/>
            <person name="Wilkins M.J."/>
            <person name="Karaoz U."/>
            <person name="Brodie E.L."/>
            <person name="Williams K.H."/>
            <person name="Hubbard S.S."/>
            <person name="Banfield J.F."/>
        </authorList>
    </citation>
    <scope>NUCLEOTIDE SEQUENCE [LARGE SCALE GENOMIC DNA]</scope>
</reference>
<proteinExistence type="predicted"/>
<accession>A0A1F5YAN3</accession>
<feature type="transmembrane region" description="Helical" evidence="9">
    <location>
        <begin position="46"/>
        <end position="70"/>
    </location>
</feature>
<dbReference type="Proteomes" id="UP000176992">
    <property type="component" value="Unassembled WGS sequence"/>
</dbReference>
<evidence type="ECO:0000256" key="8">
    <source>
        <dbReference type="ARBA" id="ARBA00023136"/>
    </source>
</evidence>
<dbReference type="GO" id="GO:0009055">
    <property type="term" value="F:electron transfer activity"/>
    <property type="evidence" value="ECO:0007669"/>
    <property type="project" value="TreeGrafter"/>
</dbReference>
<feature type="non-terminal residue" evidence="11">
    <location>
        <position position="198"/>
    </location>
</feature>
<evidence type="ECO:0000256" key="9">
    <source>
        <dbReference type="SAM" id="Phobius"/>
    </source>
</evidence>
<sequence>MHDTLLFIYYPYVAFILAVVISFMRYVGRGFSYSSLSSQFLENRNLFYGSVPWHYGIIAVLTGHLVVFFIPGSLLEFNRVPWRLYALELTGLTLALFALVGLLNLIVRRLGNARIRAVTSPMDLILLALLLLQVGLGVETAIFYRWGSSWYAVSAVPYLRSLVLLHPDITQVAVWPLTIKLHVIGAFTLVAIFPFTRL</sequence>
<feature type="transmembrane region" description="Helical" evidence="9">
    <location>
        <begin position="124"/>
        <end position="144"/>
    </location>
</feature>